<evidence type="ECO:0000313" key="3">
    <source>
        <dbReference type="EMBL" id="SPD16564.1"/>
    </source>
</evidence>
<reference evidence="3" key="1">
    <citation type="submission" date="2018-02" db="EMBL/GenBank/DDBJ databases">
        <authorList>
            <person name="Cohen D.B."/>
            <person name="Kent A.D."/>
        </authorList>
    </citation>
    <scope>NUCLEOTIDE SEQUENCE</scope>
</reference>
<sequence length="458" mass="52681">MLSQFALCNVVAKHKCGSKLKLQVLSISDEELNVKRSEFPSDFLFGAATSAPQIEGSYKEGGRGPSIWDDFVDRFPDKVQDSSYFHTAIDSYKRYKKDVKLLKDLGIDTYRFSISWSRILPSIKPFVTIMHNDLPQALQDKYGGLLSRLFIDDFKDYCEICFKNFGDRVKNWITINEPSILAVFGYEFGIAPPLRCSHPAGKSCPAGGNSSTEPYIVSHNIILAHATAVRLYREKYQAIHGPAEFGMALEATYYEPYSDSVEDKAAALRRMDFLMGWYIEPLTFGEYPKSMRELVKERLPIFSKEEKKMIKGTFDFIVSRNNVSIGPYAAGSGFIYMYPQVLQKLLETMKQKYQNPKIYITENGVTEARNDSLLLDQALKDPHRIDYVLRHLHRISKAIKNGVNVKGYFYWAAFDDMEWGPGFNARFGLYFVDYNDNFNRIPKQSAKWYHDFLKCNRQ</sequence>
<dbReference type="Gene3D" id="3.20.20.80">
    <property type="entry name" value="Glycosidases"/>
    <property type="match status" value="2"/>
</dbReference>
<protein>
    <recommendedName>
        <fullName evidence="4">Beta-glucosidase</fullName>
    </recommendedName>
</protein>
<organism evidence="3">
    <name type="scientific">Fagus sylvatica</name>
    <name type="common">Beechnut</name>
    <dbReference type="NCBI Taxonomy" id="28930"/>
    <lineage>
        <taxon>Eukaryota</taxon>
        <taxon>Viridiplantae</taxon>
        <taxon>Streptophyta</taxon>
        <taxon>Embryophyta</taxon>
        <taxon>Tracheophyta</taxon>
        <taxon>Spermatophyta</taxon>
        <taxon>Magnoliopsida</taxon>
        <taxon>eudicotyledons</taxon>
        <taxon>Gunneridae</taxon>
        <taxon>Pentapetalae</taxon>
        <taxon>rosids</taxon>
        <taxon>fabids</taxon>
        <taxon>Fagales</taxon>
        <taxon>Fagaceae</taxon>
        <taxon>Fagus</taxon>
    </lineage>
</organism>
<name>A0A2N9HXX9_FAGSY</name>
<dbReference type="Pfam" id="PF00232">
    <property type="entry name" value="Glyco_hydro_1"/>
    <property type="match status" value="2"/>
</dbReference>
<proteinExistence type="inferred from homology"/>
<accession>A0A2N9HXX9</accession>
<dbReference type="PRINTS" id="PR00131">
    <property type="entry name" value="GLHYDRLASE1"/>
</dbReference>
<dbReference type="EMBL" id="OIVN01004301">
    <property type="protein sequence ID" value="SPD16564.1"/>
    <property type="molecule type" value="Genomic_DNA"/>
</dbReference>
<gene>
    <name evidence="3" type="ORF">FSB_LOCUS44446</name>
</gene>
<dbReference type="PANTHER" id="PTHR10353:SF154">
    <property type="entry name" value="BETA-GLUCOSIDASE 9-RELATED"/>
    <property type="match status" value="1"/>
</dbReference>
<dbReference type="GO" id="GO:0008422">
    <property type="term" value="F:beta-glucosidase activity"/>
    <property type="evidence" value="ECO:0007669"/>
    <property type="project" value="TreeGrafter"/>
</dbReference>
<dbReference type="InterPro" id="IPR001360">
    <property type="entry name" value="Glyco_hydro_1"/>
</dbReference>
<dbReference type="InterPro" id="IPR017853">
    <property type="entry name" value="GH"/>
</dbReference>
<dbReference type="GO" id="GO:0005975">
    <property type="term" value="P:carbohydrate metabolic process"/>
    <property type="evidence" value="ECO:0007669"/>
    <property type="project" value="InterPro"/>
</dbReference>
<evidence type="ECO:0000256" key="2">
    <source>
        <dbReference type="RuleBase" id="RU003690"/>
    </source>
</evidence>
<dbReference type="SUPFAM" id="SSF51445">
    <property type="entry name" value="(Trans)glycosidases"/>
    <property type="match status" value="1"/>
</dbReference>
<comment type="similarity">
    <text evidence="1 2">Belongs to the glycosyl hydrolase 1 family.</text>
</comment>
<dbReference type="PANTHER" id="PTHR10353">
    <property type="entry name" value="GLYCOSYL HYDROLASE"/>
    <property type="match status" value="1"/>
</dbReference>
<evidence type="ECO:0000256" key="1">
    <source>
        <dbReference type="ARBA" id="ARBA00010838"/>
    </source>
</evidence>
<dbReference type="AlphaFoldDB" id="A0A2N9HXX9"/>
<evidence type="ECO:0008006" key="4">
    <source>
        <dbReference type="Google" id="ProtNLM"/>
    </source>
</evidence>